<dbReference type="EMBL" id="CP036275">
    <property type="protein sequence ID" value="QDU40623.1"/>
    <property type="molecule type" value="Genomic_DNA"/>
</dbReference>
<evidence type="ECO:0000313" key="3">
    <source>
        <dbReference type="Proteomes" id="UP000320496"/>
    </source>
</evidence>
<dbReference type="RefSeq" id="WP_145371898.1">
    <property type="nucleotide sequence ID" value="NZ_CP036275.1"/>
</dbReference>
<protein>
    <recommendedName>
        <fullName evidence="4">DUF72 domain-containing protein</fullName>
    </recommendedName>
</protein>
<evidence type="ECO:0000256" key="1">
    <source>
        <dbReference type="SAM" id="MobiDB-lite"/>
    </source>
</evidence>
<dbReference type="PANTHER" id="PTHR30348">
    <property type="entry name" value="UNCHARACTERIZED PROTEIN YECE"/>
    <property type="match status" value="1"/>
</dbReference>
<evidence type="ECO:0008006" key="4">
    <source>
        <dbReference type="Google" id="ProtNLM"/>
    </source>
</evidence>
<dbReference type="OrthoDB" id="9780310at2"/>
<dbReference type="AlphaFoldDB" id="A0A517ZDR7"/>
<accession>A0A517ZDR7</accession>
<keyword evidence="3" id="KW-1185">Reference proteome</keyword>
<dbReference type="InterPro" id="IPR036520">
    <property type="entry name" value="UPF0759_sf"/>
</dbReference>
<dbReference type="SUPFAM" id="SSF117396">
    <property type="entry name" value="TM1631-like"/>
    <property type="match status" value="1"/>
</dbReference>
<feature type="region of interest" description="Disordered" evidence="1">
    <location>
        <begin position="281"/>
        <end position="302"/>
    </location>
</feature>
<dbReference type="Gene3D" id="3.20.20.410">
    <property type="entry name" value="Protein of unknown function UPF0759"/>
    <property type="match status" value="1"/>
</dbReference>
<reference evidence="2 3" key="1">
    <citation type="submission" date="2019-02" db="EMBL/GenBank/DDBJ databases">
        <title>Deep-cultivation of Planctomycetes and their phenomic and genomic characterization uncovers novel biology.</title>
        <authorList>
            <person name="Wiegand S."/>
            <person name="Jogler M."/>
            <person name="Boedeker C."/>
            <person name="Pinto D."/>
            <person name="Vollmers J."/>
            <person name="Rivas-Marin E."/>
            <person name="Kohn T."/>
            <person name="Peeters S.H."/>
            <person name="Heuer A."/>
            <person name="Rast P."/>
            <person name="Oberbeckmann S."/>
            <person name="Bunk B."/>
            <person name="Jeske O."/>
            <person name="Meyerdierks A."/>
            <person name="Storesund J.E."/>
            <person name="Kallscheuer N."/>
            <person name="Luecker S."/>
            <person name="Lage O.M."/>
            <person name="Pohl T."/>
            <person name="Merkel B.J."/>
            <person name="Hornburger P."/>
            <person name="Mueller R.-W."/>
            <person name="Bruemmer F."/>
            <person name="Labrenz M."/>
            <person name="Spormann A.M."/>
            <person name="Op den Camp H."/>
            <person name="Overmann J."/>
            <person name="Amann R."/>
            <person name="Jetten M.S.M."/>
            <person name="Mascher T."/>
            <person name="Medema M.H."/>
            <person name="Devos D.P."/>
            <person name="Kaster A.-K."/>
            <person name="Ovreas L."/>
            <person name="Rohde M."/>
            <person name="Galperin M.Y."/>
            <person name="Jogler C."/>
        </authorList>
    </citation>
    <scope>NUCLEOTIDE SEQUENCE [LARGE SCALE GENOMIC DNA]</scope>
    <source>
        <strain evidence="2 3">Mal4</strain>
    </source>
</reference>
<evidence type="ECO:0000313" key="2">
    <source>
        <dbReference type="EMBL" id="QDU40623.1"/>
    </source>
</evidence>
<feature type="region of interest" description="Disordered" evidence="1">
    <location>
        <begin position="189"/>
        <end position="209"/>
    </location>
</feature>
<proteinExistence type="predicted"/>
<dbReference type="InterPro" id="IPR002763">
    <property type="entry name" value="DUF72"/>
</dbReference>
<dbReference type="PANTHER" id="PTHR30348:SF9">
    <property type="entry name" value="UPF0759 PROTEIN YECE"/>
    <property type="match status" value="1"/>
</dbReference>
<sequence length="302" mass="35232">MAGVHRNPHRNPYYLGCPVWACEHWRGGLFTAKATRREWLEQYATVFSTVEVNSTFYALPDRATVQRWADSTPNGFRFALKLPRNVSHEKRLQNVVGEMRAFLSLLDILRQADRSGPAFLQLPPDFSAREWPALERFVMALPKEFEFAVEVRHLDWFDRGEWENRLNDLLAESGIDRCYLDSRALYSKPPGDEHERISQTRKPKSPFRTELTGQSPLVRIVGRNNPDEVLPWWEEWAEVVAGWIAQGLTPYVFTHAPDDTFAPELGRRFHQLLRQHVPELATMPDWPGKRERKERPVQKTLF</sequence>
<dbReference type="KEGG" id="mri:Mal4_49810"/>
<gene>
    <name evidence="2" type="ORF">Mal4_49810</name>
</gene>
<organism evidence="2 3">
    <name type="scientific">Maioricimonas rarisocia</name>
    <dbReference type="NCBI Taxonomy" id="2528026"/>
    <lineage>
        <taxon>Bacteria</taxon>
        <taxon>Pseudomonadati</taxon>
        <taxon>Planctomycetota</taxon>
        <taxon>Planctomycetia</taxon>
        <taxon>Planctomycetales</taxon>
        <taxon>Planctomycetaceae</taxon>
        <taxon>Maioricimonas</taxon>
    </lineage>
</organism>
<dbReference type="Proteomes" id="UP000320496">
    <property type="component" value="Chromosome"/>
</dbReference>
<dbReference type="Pfam" id="PF01904">
    <property type="entry name" value="DUF72"/>
    <property type="match status" value="1"/>
</dbReference>
<name>A0A517ZDR7_9PLAN</name>
<feature type="compositionally biased region" description="Basic and acidic residues" evidence="1">
    <location>
        <begin position="287"/>
        <end position="302"/>
    </location>
</feature>